<reference evidence="2 4" key="2">
    <citation type="submission" date="2017-09" db="EMBL/GenBank/DDBJ databases">
        <title>Phenotypic and genotypic characterization of Colombian isolates of Neisseria meningitidis recovered from invasive disease.</title>
        <authorList>
            <person name="Duarte C."/>
            <person name="Gabastou J.M."/>
            <person name="Moreno J."/>
        </authorList>
    </citation>
    <scope>NUCLEOTIDE SEQUENCE [LARGE SCALE GENOMIC DNA]</scope>
    <source>
        <strain evidence="2 4">INS-Nm1124</strain>
    </source>
</reference>
<evidence type="ECO:0000313" key="1">
    <source>
        <dbReference type="EMBL" id="RGB15921.1"/>
    </source>
</evidence>
<evidence type="ECO:0000313" key="3">
    <source>
        <dbReference type="Proteomes" id="UP000260504"/>
    </source>
</evidence>
<dbReference type="Proteomes" id="UP000283829">
    <property type="component" value="Unassembled WGS sequence"/>
</dbReference>
<accession>A0A1R1N5F9</accession>
<name>A0A1R1N5F9_NEIME</name>
<evidence type="ECO:0000313" key="4">
    <source>
        <dbReference type="Proteomes" id="UP000283829"/>
    </source>
</evidence>
<protein>
    <submittedName>
        <fullName evidence="2">Uncharacterized protein</fullName>
    </submittedName>
</protein>
<evidence type="ECO:0000313" key="2">
    <source>
        <dbReference type="EMBL" id="RQJ68797.1"/>
    </source>
</evidence>
<reference evidence="1 3" key="1">
    <citation type="submission" date="2017-08" db="EMBL/GenBank/DDBJ databases">
        <title>Meningococcal Conjunctivitis and Endemic Carriage at a Military Recruit Training Center.</title>
        <authorList>
            <person name="Bobb A.J."/>
            <person name="Galac M.R."/>
            <person name="Snesrud E."/>
            <person name="Clagett C.D."/>
        </authorList>
    </citation>
    <scope>NUCLEOTIDE SEQUENCE [LARGE SCALE GENOMIC DNA]</scope>
    <source>
        <strain evidence="1 3">MRSN431200</strain>
    </source>
</reference>
<gene>
    <name evidence="1" type="ORF">CIJ84_07525</name>
    <name evidence="2" type="ORF">COI09_00790</name>
</gene>
<dbReference type="EMBL" id="NWXB01000001">
    <property type="protein sequence ID" value="RQJ68797.1"/>
    <property type="molecule type" value="Genomic_DNA"/>
</dbReference>
<comment type="caution">
    <text evidence="2">The sequence shown here is derived from an EMBL/GenBank/DDBJ whole genome shotgun (WGS) entry which is preliminary data.</text>
</comment>
<dbReference type="Proteomes" id="UP000260504">
    <property type="component" value="Unassembled WGS sequence"/>
</dbReference>
<dbReference type="AlphaFoldDB" id="A0A1R1N5F9"/>
<proteinExistence type="predicted"/>
<dbReference type="EMBL" id="NVYQ01000109">
    <property type="protein sequence ID" value="RGB15921.1"/>
    <property type="molecule type" value="Genomic_DNA"/>
</dbReference>
<organism evidence="2 4">
    <name type="scientific">Neisseria meningitidis</name>
    <dbReference type="NCBI Taxonomy" id="487"/>
    <lineage>
        <taxon>Bacteria</taxon>
        <taxon>Pseudomonadati</taxon>
        <taxon>Pseudomonadota</taxon>
        <taxon>Betaproteobacteria</taxon>
        <taxon>Neisseriales</taxon>
        <taxon>Neisseriaceae</taxon>
        <taxon>Neisseria</taxon>
    </lineage>
</organism>
<sequence length="67" mass="7698">MGFHRVSFSVGTPPFRAAGSDFIWEGCNPFRIRTAHRAVLYVPSRVLEHLIISFDAKVFSYFCTFKL</sequence>